<protein>
    <submittedName>
        <fullName evidence="2">Peptidoglycan-binding protein</fullName>
    </submittedName>
</protein>
<dbReference type="InterPro" id="IPR036366">
    <property type="entry name" value="PGBDSf"/>
</dbReference>
<evidence type="ECO:0000313" key="2">
    <source>
        <dbReference type="EMBL" id="TRY15009.1"/>
    </source>
</evidence>
<dbReference type="SUPFAM" id="SSF55166">
    <property type="entry name" value="Hedgehog/DD-peptidase"/>
    <property type="match status" value="1"/>
</dbReference>
<dbReference type="Pfam" id="PF01471">
    <property type="entry name" value="PG_binding_1"/>
    <property type="match status" value="1"/>
</dbReference>
<dbReference type="Gene3D" id="1.10.101.10">
    <property type="entry name" value="PGBD-like superfamily/PGBD"/>
    <property type="match status" value="1"/>
</dbReference>
<gene>
    <name evidence="2" type="ORF">FN961_06740</name>
</gene>
<comment type="caution">
    <text evidence="2">The sequence shown here is derived from an EMBL/GenBank/DDBJ whole genome shotgun (WGS) entry which is preliminary data.</text>
</comment>
<dbReference type="OrthoDB" id="1523598at2"/>
<name>A0A553JRD6_SHEHA</name>
<dbReference type="Proteomes" id="UP000318126">
    <property type="component" value="Unassembled WGS sequence"/>
</dbReference>
<dbReference type="InterPro" id="IPR009045">
    <property type="entry name" value="Zn_M74/Hedgehog-like"/>
</dbReference>
<feature type="domain" description="Peptidoglycan binding-like" evidence="1">
    <location>
        <begin position="9"/>
        <end position="65"/>
    </location>
</feature>
<proteinExistence type="predicted"/>
<dbReference type="AlphaFoldDB" id="A0A553JRD6"/>
<keyword evidence="3" id="KW-1185">Reference proteome</keyword>
<organism evidence="2 3">
    <name type="scientific">Shewanella hanedai</name>
    <name type="common">Alteromonas hanedai</name>
    <dbReference type="NCBI Taxonomy" id="25"/>
    <lineage>
        <taxon>Bacteria</taxon>
        <taxon>Pseudomonadati</taxon>
        <taxon>Pseudomonadota</taxon>
        <taxon>Gammaproteobacteria</taxon>
        <taxon>Alteromonadales</taxon>
        <taxon>Shewanellaceae</taxon>
        <taxon>Shewanella</taxon>
    </lineage>
</organism>
<reference evidence="3" key="1">
    <citation type="submission" date="2019-07" db="EMBL/GenBank/DDBJ databases">
        <title>Shewanella sp. YLB-08 draft genomic sequence.</title>
        <authorList>
            <person name="Yu L."/>
        </authorList>
    </citation>
    <scope>NUCLEOTIDE SEQUENCE [LARGE SCALE GENOMIC DNA]</scope>
    <source>
        <strain evidence="3">JCM 20706</strain>
    </source>
</reference>
<accession>A0A553JRD6</accession>
<dbReference type="InterPro" id="IPR036365">
    <property type="entry name" value="PGBD-like_sf"/>
</dbReference>
<sequence length="296" mass="33626">MMNLTIKSSGDDVKTIQEMLAEMGFQPGSVDGLYGGKTEVAVIKFQEEQGLYADGVVGPNTWNAIREALAIHRDEQISPAVDDSGHTLMDWQRVSADRYKGGYDRFFLREDVASAYMRVYEQVQQAGGLITSSGARRSLKAKMNSSRSATSFHYTGRALDLFVGSGMKKTRTDPFIISPDGDRLWRVYARAEGGTQMDLKAVTYDSRETGKIVTGRFIDLTSLFKEEGFERIRARSSFFKKGPWLGAEWWHFQYEHGLEKGLSTFGDELLKVYSESELRETPVWQYRHRVFGVNWF</sequence>
<evidence type="ECO:0000259" key="1">
    <source>
        <dbReference type="Pfam" id="PF01471"/>
    </source>
</evidence>
<dbReference type="EMBL" id="VKGK01000006">
    <property type="protein sequence ID" value="TRY15009.1"/>
    <property type="molecule type" value="Genomic_DNA"/>
</dbReference>
<evidence type="ECO:0000313" key="3">
    <source>
        <dbReference type="Proteomes" id="UP000318126"/>
    </source>
</evidence>
<dbReference type="InterPro" id="IPR002477">
    <property type="entry name" value="Peptidoglycan-bd-like"/>
</dbReference>
<dbReference type="SUPFAM" id="SSF47090">
    <property type="entry name" value="PGBD-like"/>
    <property type="match status" value="1"/>
</dbReference>